<dbReference type="SUPFAM" id="SSF51735">
    <property type="entry name" value="NAD(P)-binding Rossmann-fold domains"/>
    <property type="match status" value="1"/>
</dbReference>
<organism evidence="1 2">
    <name type="scientific">Novacetimonas hansenii</name>
    <name type="common">Komagataeibacter hansenii</name>
    <dbReference type="NCBI Taxonomy" id="436"/>
    <lineage>
        <taxon>Bacteria</taxon>
        <taxon>Pseudomonadati</taxon>
        <taxon>Pseudomonadota</taxon>
        <taxon>Alphaproteobacteria</taxon>
        <taxon>Acetobacterales</taxon>
        <taxon>Acetobacteraceae</taxon>
        <taxon>Novacetimonas</taxon>
    </lineage>
</organism>
<dbReference type="PANTHER" id="PTHR43431">
    <property type="entry name" value="OXIDOREDUCTASE, SHORT CHAIN DEHYDROGENASE/REDUCTASE FAMILY (AFU_ORTHOLOGUE AFUA_5G14000)"/>
    <property type="match status" value="1"/>
</dbReference>
<dbReference type="InterPro" id="IPR002347">
    <property type="entry name" value="SDR_fam"/>
</dbReference>
<name>A0ABQ0SGW9_NOVHA</name>
<keyword evidence="2" id="KW-1185">Reference proteome</keyword>
<accession>A0ABQ0SGW9</accession>
<dbReference type="EMBL" id="BJNN01000121">
    <property type="protein sequence ID" value="GEC64451.1"/>
    <property type="molecule type" value="Genomic_DNA"/>
</dbReference>
<protein>
    <submittedName>
        <fullName evidence="1">Short-chain dehydrogenase</fullName>
    </submittedName>
</protein>
<proteinExistence type="predicted"/>
<dbReference type="InterPro" id="IPR036291">
    <property type="entry name" value="NAD(P)-bd_dom_sf"/>
</dbReference>
<evidence type="ECO:0000313" key="2">
    <source>
        <dbReference type="Proteomes" id="UP000319478"/>
    </source>
</evidence>
<dbReference type="PRINTS" id="PR00081">
    <property type="entry name" value="GDHRDH"/>
</dbReference>
<dbReference type="PANTHER" id="PTHR43431:SF7">
    <property type="entry name" value="OXIDOREDUCTASE, SHORT CHAIN DEHYDROGENASE_REDUCTASE FAMILY (AFU_ORTHOLOGUE AFUA_5G14000)"/>
    <property type="match status" value="1"/>
</dbReference>
<comment type="caution">
    <text evidence="1">The sequence shown here is derived from an EMBL/GenBank/DDBJ whole genome shotgun (WGS) entry which is preliminary data.</text>
</comment>
<sequence>MSTSFERRPVAVIAGAGPGNGQAIARRFAESGYVVVLLGRNAEKTQDLAKEIPQAVGYGCDVSDSDEVSSVFSQIRSDLGEVDVLVFNAGSAIFADIETVTAEQFEASWRVNALGGLLCSQAVIPEMVARGAGHILFIGATASRRGGAQMAAFAPAKAAQRSLAESMARQLWPKGVHVALIIIDGIVDTPATRAYVPDRPVESLVAPDAVAHTAYELTRQDRRGWSFEVEVRPFLEKW</sequence>
<evidence type="ECO:0000313" key="1">
    <source>
        <dbReference type="EMBL" id="GEC64451.1"/>
    </source>
</evidence>
<dbReference type="Proteomes" id="UP000319478">
    <property type="component" value="Unassembled WGS sequence"/>
</dbReference>
<dbReference type="RefSeq" id="WP_003617735.1">
    <property type="nucleotide sequence ID" value="NZ_BJNN01000121.1"/>
</dbReference>
<reference evidence="1 2" key="1">
    <citation type="submission" date="2019-06" db="EMBL/GenBank/DDBJ databases">
        <title>Whole genome shotgun sequence of Komagataeibacter hansenii NBRC 14820.</title>
        <authorList>
            <person name="Hosoyama A."/>
            <person name="Uohara A."/>
            <person name="Ohji S."/>
            <person name="Ichikawa N."/>
        </authorList>
    </citation>
    <scope>NUCLEOTIDE SEQUENCE [LARGE SCALE GENOMIC DNA]</scope>
    <source>
        <strain evidence="1 2">NBRC 14820</strain>
    </source>
</reference>
<dbReference type="Gene3D" id="3.40.50.720">
    <property type="entry name" value="NAD(P)-binding Rossmann-like Domain"/>
    <property type="match status" value="1"/>
</dbReference>
<dbReference type="Pfam" id="PF00106">
    <property type="entry name" value="adh_short"/>
    <property type="match status" value="1"/>
</dbReference>
<gene>
    <name evidence="1" type="ORF">GHA01_23000</name>
</gene>